<dbReference type="InterPro" id="IPR013762">
    <property type="entry name" value="Integrase-like_cat_sf"/>
</dbReference>
<keyword evidence="2" id="KW-0229">DNA integration</keyword>
<dbReference type="AlphaFoldDB" id="A0A921AYY5"/>
<dbReference type="InterPro" id="IPR011010">
    <property type="entry name" value="DNA_brk_join_enz"/>
</dbReference>
<dbReference type="InterPro" id="IPR050808">
    <property type="entry name" value="Phage_Integrase"/>
</dbReference>
<dbReference type="PANTHER" id="PTHR30629:SF2">
    <property type="entry name" value="PROPHAGE INTEGRASE INTS-RELATED"/>
    <property type="match status" value="1"/>
</dbReference>
<sequence>MSENIRNGIGGQVAGGSLLFGDFVQKRYLPFVRENKRSWKTDERYLSAHVLPYLSALPLAEVNAEALENWLDTLEITGLSPSSCYRIFWLVKYILNCAVRWHVLPDDSAFKNAVCTRKQKRRPETLSSKEALALIRLLEEYSDRPSARAIHLLLLTGAGKSEILNARWEDVDLKRGTLLTTRTYTGRSRLIPLSNEAVKLIRRLPRREHVPWLFSSPSGKRLVSLFYTWDLLRRKIGRPELRLADLRHSFAGFLINMGIQRSELVAIMGHYMPGTLEIVKQHHHTESL</sequence>
<comment type="similarity">
    <text evidence="1">Belongs to the 'phage' integrase family.</text>
</comment>
<proteinExistence type="inferred from homology"/>
<name>A0A921AYY5_9BACT</name>
<dbReference type="EMBL" id="DYZA01000245">
    <property type="protein sequence ID" value="HJD98347.1"/>
    <property type="molecule type" value="Genomic_DNA"/>
</dbReference>
<dbReference type="PROSITE" id="PS51898">
    <property type="entry name" value="TYR_RECOMBINASE"/>
    <property type="match status" value="1"/>
</dbReference>
<evidence type="ECO:0000259" key="5">
    <source>
        <dbReference type="PROSITE" id="PS51898"/>
    </source>
</evidence>
<dbReference type="CDD" id="cd00796">
    <property type="entry name" value="INT_Rci_Hp1_C"/>
    <property type="match status" value="1"/>
</dbReference>
<dbReference type="SUPFAM" id="SSF56349">
    <property type="entry name" value="DNA breaking-rejoining enzymes"/>
    <property type="match status" value="1"/>
</dbReference>
<dbReference type="InterPro" id="IPR010998">
    <property type="entry name" value="Integrase_recombinase_N"/>
</dbReference>
<dbReference type="GO" id="GO:0003677">
    <property type="term" value="F:DNA binding"/>
    <property type="evidence" value="ECO:0007669"/>
    <property type="project" value="UniProtKB-KW"/>
</dbReference>
<dbReference type="Gene3D" id="1.10.150.130">
    <property type="match status" value="1"/>
</dbReference>
<dbReference type="PANTHER" id="PTHR30629">
    <property type="entry name" value="PROPHAGE INTEGRASE"/>
    <property type="match status" value="1"/>
</dbReference>
<evidence type="ECO:0000256" key="3">
    <source>
        <dbReference type="ARBA" id="ARBA00023125"/>
    </source>
</evidence>
<evidence type="ECO:0000313" key="7">
    <source>
        <dbReference type="Proteomes" id="UP000698963"/>
    </source>
</evidence>
<dbReference type="Proteomes" id="UP000698963">
    <property type="component" value="Unassembled WGS sequence"/>
</dbReference>
<dbReference type="Gene3D" id="1.10.443.10">
    <property type="entry name" value="Intergrase catalytic core"/>
    <property type="match status" value="1"/>
</dbReference>
<dbReference type="GO" id="GO:0006310">
    <property type="term" value="P:DNA recombination"/>
    <property type="evidence" value="ECO:0007669"/>
    <property type="project" value="UniProtKB-KW"/>
</dbReference>
<evidence type="ECO:0000256" key="1">
    <source>
        <dbReference type="ARBA" id="ARBA00008857"/>
    </source>
</evidence>
<keyword evidence="4" id="KW-0233">DNA recombination</keyword>
<reference evidence="6" key="2">
    <citation type="submission" date="2021-09" db="EMBL/GenBank/DDBJ databases">
        <authorList>
            <person name="Gilroy R."/>
        </authorList>
    </citation>
    <scope>NUCLEOTIDE SEQUENCE</scope>
    <source>
        <strain evidence="6">ChiGjej2B2-19336</strain>
    </source>
</reference>
<accession>A0A921AYY5</accession>
<protein>
    <submittedName>
        <fullName evidence="6">Site-specific integrase</fullName>
    </submittedName>
</protein>
<organism evidence="6 7">
    <name type="scientific">Mailhella massiliensis</name>
    <dbReference type="NCBI Taxonomy" id="1903261"/>
    <lineage>
        <taxon>Bacteria</taxon>
        <taxon>Pseudomonadati</taxon>
        <taxon>Thermodesulfobacteriota</taxon>
        <taxon>Desulfovibrionia</taxon>
        <taxon>Desulfovibrionales</taxon>
        <taxon>Desulfovibrionaceae</taxon>
        <taxon>Mailhella</taxon>
    </lineage>
</organism>
<evidence type="ECO:0000256" key="2">
    <source>
        <dbReference type="ARBA" id="ARBA00022908"/>
    </source>
</evidence>
<reference evidence="6" key="1">
    <citation type="journal article" date="2021" name="PeerJ">
        <title>Extensive microbial diversity within the chicken gut microbiome revealed by metagenomics and culture.</title>
        <authorList>
            <person name="Gilroy R."/>
            <person name="Ravi A."/>
            <person name="Getino M."/>
            <person name="Pursley I."/>
            <person name="Horton D.L."/>
            <person name="Alikhan N.F."/>
            <person name="Baker D."/>
            <person name="Gharbi K."/>
            <person name="Hall N."/>
            <person name="Watson M."/>
            <person name="Adriaenssens E.M."/>
            <person name="Foster-Nyarko E."/>
            <person name="Jarju S."/>
            <person name="Secka A."/>
            <person name="Antonio M."/>
            <person name="Oren A."/>
            <person name="Chaudhuri R.R."/>
            <person name="La Ragione R."/>
            <person name="Hildebrand F."/>
            <person name="Pallen M.J."/>
        </authorList>
    </citation>
    <scope>NUCLEOTIDE SEQUENCE</scope>
    <source>
        <strain evidence="6">ChiGjej2B2-19336</strain>
    </source>
</reference>
<dbReference type="RefSeq" id="WP_304124154.1">
    <property type="nucleotide sequence ID" value="NZ_DYZA01000245.1"/>
</dbReference>
<dbReference type="InterPro" id="IPR002104">
    <property type="entry name" value="Integrase_catalytic"/>
</dbReference>
<evidence type="ECO:0000256" key="4">
    <source>
        <dbReference type="ARBA" id="ARBA00023172"/>
    </source>
</evidence>
<comment type="caution">
    <text evidence="6">The sequence shown here is derived from an EMBL/GenBank/DDBJ whole genome shotgun (WGS) entry which is preliminary data.</text>
</comment>
<dbReference type="GO" id="GO:0015074">
    <property type="term" value="P:DNA integration"/>
    <property type="evidence" value="ECO:0007669"/>
    <property type="project" value="UniProtKB-KW"/>
</dbReference>
<gene>
    <name evidence="6" type="ORF">K8W16_11975</name>
</gene>
<dbReference type="Pfam" id="PF00589">
    <property type="entry name" value="Phage_integrase"/>
    <property type="match status" value="1"/>
</dbReference>
<feature type="domain" description="Tyr recombinase" evidence="5">
    <location>
        <begin position="121"/>
        <end position="288"/>
    </location>
</feature>
<evidence type="ECO:0000313" key="6">
    <source>
        <dbReference type="EMBL" id="HJD98347.1"/>
    </source>
</evidence>
<keyword evidence="3" id="KW-0238">DNA-binding</keyword>